<dbReference type="EMBL" id="JAULSV010000002">
    <property type="protein sequence ID" value="KAK0652286.1"/>
    <property type="molecule type" value="Genomic_DNA"/>
</dbReference>
<feature type="region of interest" description="Disordered" evidence="1">
    <location>
        <begin position="1"/>
        <end position="39"/>
    </location>
</feature>
<evidence type="ECO:0000256" key="1">
    <source>
        <dbReference type="SAM" id="MobiDB-lite"/>
    </source>
</evidence>
<proteinExistence type="predicted"/>
<feature type="compositionally biased region" description="Polar residues" evidence="1">
    <location>
        <begin position="14"/>
        <end position="28"/>
    </location>
</feature>
<accession>A0AA39YIU6</accession>
<gene>
    <name evidence="2" type="ORF">B0T16DRAFT_387575</name>
</gene>
<feature type="compositionally biased region" description="Polar residues" evidence="1">
    <location>
        <begin position="152"/>
        <end position="169"/>
    </location>
</feature>
<keyword evidence="3" id="KW-1185">Reference proteome</keyword>
<reference evidence="2" key="1">
    <citation type="submission" date="2023-06" db="EMBL/GenBank/DDBJ databases">
        <title>Genome-scale phylogeny and comparative genomics of the fungal order Sordariales.</title>
        <authorList>
            <consortium name="Lawrence Berkeley National Laboratory"/>
            <person name="Hensen N."/>
            <person name="Bonometti L."/>
            <person name="Westerberg I."/>
            <person name="Brannstrom I.O."/>
            <person name="Guillou S."/>
            <person name="Cros-Aarteil S."/>
            <person name="Calhoun S."/>
            <person name="Haridas S."/>
            <person name="Kuo A."/>
            <person name="Mondo S."/>
            <person name="Pangilinan J."/>
            <person name="Riley R."/>
            <person name="Labutti K."/>
            <person name="Andreopoulos B."/>
            <person name="Lipzen A."/>
            <person name="Chen C."/>
            <person name="Yanf M."/>
            <person name="Daum C."/>
            <person name="Ng V."/>
            <person name="Clum A."/>
            <person name="Steindorff A."/>
            <person name="Ohm R."/>
            <person name="Martin F."/>
            <person name="Silar P."/>
            <person name="Natvig D."/>
            <person name="Lalanne C."/>
            <person name="Gautier V."/>
            <person name="Ament-Velasquez S.L."/>
            <person name="Kruys A."/>
            <person name="Hutchinson M.I."/>
            <person name="Powell A.J."/>
            <person name="Barry K."/>
            <person name="Miller A.N."/>
            <person name="Grigoriev I.V."/>
            <person name="Debuchy R."/>
            <person name="Gladieux P."/>
            <person name="Thoren M.H."/>
            <person name="Johannesson H."/>
        </authorList>
    </citation>
    <scope>NUCLEOTIDE SEQUENCE</scope>
    <source>
        <strain evidence="2">SMH2532-1</strain>
    </source>
</reference>
<dbReference type="AlphaFoldDB" id="A0AA39YIU6"/>
<evidence type="ECO:0000313" key="3">
    <source>
        <dbReference type="Proteomes" id="UP001174936"/>
    </source>
</evidence>
<sequence>MRRPKSFHKASVRGWSSSDIMQTSPSRSSHGERDTGFPEYYNRRTTSLPHPDANTSPNACLTEDDINFSRAEVRHRMSLLVGRDRSRALTTSALPTNAAEAEELFCASPVLMNETSNLSTIGRLAFTSLHGAELTKQLGSDEHRSSKDGHSFASTIGSSENSPASSPTAPNRPKEGRRRSFLRKLTRK</sequence>
<feature type="compositionally biased region" description="Basic residues" evidence="1">
    <location>
        <begin position="175"/>
        <end position="188"/>
    </location>
</feature>
<organism evidence="2 3">
    <name type="scientific">Cercophora newfieldiana</name>
    <dbReference type="NCBI Taxonomy" id="92897"/>
    <lineage>
        <taxon>Eukaryota</taxon>
        <taxon>Fungi</taxon>
        <taxon>Dikarya</taxon>
        <taxon>Ascomycota</taxon>
        <taxon>Pezizomycotina</taxon>
        <taxon>Sordariomycetes</taxon>
        <taxon>Sordariomycetidae</taxon>
        <taxon>Sordariales</taxon>
        <taxon>Lasiosphaeriaceae</taxon>
        <taxon>Cercophora</taxon>
    </lineage>
</organism>
<name>A0AA39YIU6_9PEZI</name>
<feature type="compositionally biased region" description="Basic and acidic residues" evidence="1">
    <location>
        <begin position="139"/>
        <end position="150"/>
    </location>
</feature>
<comment type="caution">
    <text evidence="2">The sequence shown here is derived from an EMBL/GenBank/DDBJ whole genome shotgun (WGS) entry which is preliminary data.</text>
</comment>
<feature type="region of interest" description="Disordered" evidence="1">
    <location>
        <begin position="138"/>
        <end position="188"/>
    </location>
</feature>
<dbReference type="Proteomes" id="UP001174936">
    <property type="component" value="Unassembled WGS sequence"/>
</dbReference>
<feature type="compositionally biased region" description="Basic residues" evidence="1">
    <location>
        <begin position="1"/>
        <end position="11"/>
    </location>
</feature>
<protein>
    <submittedName>
        <fullName evidence="2">Uncharacterized protein</fullName>
    </submittedName>
</protein>
<evidence type="ECO:0000313" key="2">
    <source>
        <dbReference type="EMBL" id="KAK0652286.1"/>
    </source>
</evidence>